<dbReference type="GO" id="GO:0008658">
    <property type="term" value="F:penicillin binding"/>
    <property type="evidence" value="ECO:0007669"/>
    <property type="project" value="InterPro"/>
</dbReference>
<dbReference type="GO" id="GO:0071555">
    <property type="term" value="P:cell wall organization"/>
    <property type="evidence" value="ECO:0007669"/>
    <property type="project" value="TreeGrafter"/>
</dbReference>
<dbReference type="Proteomes" id="UP000243494">
    <property type="component" value="Unassembled WGS sequence"/>
</dbReference>
<evidence type="ECO:0000256" key="1">
    <source>
        <dbReference type="SAM" id="Phobius"/>
    </source>
</evidence>
<dbReference type="PANTHER" id="PTHR30627">
    <property type="entry name" value="PEPTIDOGLYCAN D,D-TRANSPEPTIDASE"/>
    <property type="match status" value="1"/>
</dbReference>
<evidence type="ECO:0000313" key="3">
    <source>
        <dbReference type="EMBL" id="RDY24820.1"/>
    </source>
</evidence>
<dbReference type="OrthoDB" id="2985542at2"/>
<dbReference type="GO" id="GO:0071972">
    <property type="term" value="F:peptidoglycan L,D-transpeptidase activity"/>
    <property type="evidence" value="ECO:0007669"/>
    <property type="project" value="TreeGrafter"/>
</dbReference>
<dbReference type="Gene3D" id="3.40.710.10">
    <property type="entry name" value="DD-peptidase/beta-lactamase superfamily"/>
    <property type="match status" value="1"/>
</dbReference>
<name>A0A371IWH0_9FIRM</name>
<keyword evidence="1" id="KW-1133">Transmembrane helix</keyword>
<dbReference type="GO" id="GO:0005886">
    <property type="term" value="C:plasma membrane"/>
    <property type="evidence" value="ECO:0007669"/>
    <property type="project" value="TreeGrafter"/>
</dbReference>
<dbReference type="InterPro" id="IPR001460">
    <property type="entry name" value="PCN-bd_Tpept"/>
</dbReference>
<feature type="transmembrane region" description="Helical" evidence="1">
    <location>
        <begin position="16"/>
        <end position="35"/>
    </location>
</feature>
<dbReference type="Pfam" id="PF00905">
    <property type="entry name" value="Transpeptidase"/>
    <property type="match status" value="1"/>
</dbReference>
<proteinExistence type="predicted"/>
<dbReference type="AlphaFoldDB" id="A0A371IWH0"/>
<protein>
    <submittedName>
        <fullName evidence="3">Penicillin-binding protein 2</fullName>
    </submittedName>
</protein>
<dbReference type="Gene3D" id="3.90.1310.10">
    <property type="entry name" value="Penicillin-binding protein 2a (Domain 2)"/>
    <property type="match status" value="1"/>
</dbReference>
<dbReference type="SUPFAM" id="SSF56519">
    <property type="entry name" value="Penicillin binding protein dimerisation domain"/>
    <property type="match status" value="1"/>
</dbReference>
<gene>
    <name evidence="3" type="ORF">CHF27_001075</name>
</gene>
<dbReference type="SUPFAM" id="SSF56601">
    <property type="entry name" value="beta-lactamase/transpeptidase-like"/>
    <property type="match status" value="1"/>
</dbReference>
<evidence type="ECO:0000259" key="2">
    <source>
        <dbReference type="Pfam" id="PF00905"/>
    </source>
</evidence>
<dbReference type="RefSeq" id="WP_095404821.1">
    <property type="nucleotide sequence ID" value="NZ_NOJZ02000001.1"/>
</dbReference>
<reference evidence="3 4" key="1">
    <citation type="journal article" date="2017" name="Genome Announc.">
        <title>Draft Genome Sequence of Romboutsia maritimum sp. nov. Strain CCRI-22766(T), Isolated from Coastal Estuarine Mud.</title>
        <authorList>
            <person name="Maheux A.F."/>
            <person name="Boudreau D.K."/>
            <person name="Berube E."/>
            <person name="Boissinot M."/>
            <person name="Raymond F."/>
            <person name="Brodeur S."/>
            <person name="Corbeil J."/>
            <person name="Brightwell G."/>
            <person name="Broda D."/>
            <person name="Omar R.F."/>
            <person name="Bergeron M.G."/>
        </authorList>
    </citation>
    <scope>NUCLEOTIDE SEQUENCE [LARGE SCALE GENOMIC DNA]</scope>
    <source>
        <strain evidence="3 4">CCRI-22766</strain>
    </source>
</reference>
<organism evidence="3 4">
    <name type="scientific">Romboutsia maritimum</name>
    <dbReference type="NCBI Taxonomy" id="2020948"/>
    <lineage>
        <taxon>Bacteria</taxon>
        <taxon>Bacillati</taxon>
        <taxon>Bacillota</taxon>
        <taxon>Clostridia</taxon>
        <taxon>Peptostreptococcales</taxon>
        <taxon>Peptostreptococcaceae</taxon>
        <taxon>Romboutsia</taxon>
    </lineage>
</organism>
<keyword evidence="4" id="KW-1185">Reference proteome</keyword>
<feature type="domain" description="Penicillin-binding protein transpeptidase" evidence="2">
    <location>
        <begin position="250"/>
        <end position="550"/>
    </location>
</feature>
<keyword evidence="1" id="KW-0472">Membrane</keyword>
<accession>A0A371IWH0</accession>
<keyword evidence="1" id="KW-0812">Transmembrane</keyword>
<dbReference type="InterPro" id="IPR012338">
    <property type="entry name" value="Beta-lactam/transpept-like"/>
</dbReference>
<dbReference type="InterPro" id="IPR036138">
    <property type="entry name" value="PBP_dimer_sf"/>
</dbReference>
<comment type="caution">
    <text evidence="3">The sequence shown here is derived from an EMBL/GenBank/DDBJ whole genome shotgun (WGS) entry which is preliminary data.</text>
</comment>
<dbReference type="EMBL" id="NOJZ02000001">
    <property type="protein sequence ID" value="RDY24820.1"/>
    <property type="molecule type" value="Genomic_DNA"/>
</dbReference>
<dbReference type="PANTHER" id="PTHR30627:SF24">
    <property type="entry name" value="PENICILLIN-BINDING PROTEIN 4B"/>
    <property type="match status" value="1"/>
</dbReference>
<evidence type="ECO:0000313" key="4">
    <source>
        <dbReference type="Proteomes" id="UP000243494"/>
    </source>
</evidence>
<dbReference type="InterPro" id="IPR050515">
    <property type="entry name" value="Beta-lactam/transpept"/>
</dbReference>
<sequence>MSRKKGPLSYKTKKRIYSIFSICIIVYAFLIYRLIDIKILKCDKYKKMVEMQSMDKIELNSGRGIIYDRNNIPITDKERQSILIVPKSKLNNSYETIKLIKKATNISEEDIFKEFEKQVFSSVIEIETNYINNKMKSELEKNNILVEEKTLRYSNDKILSHTIGYLKKSDKTAQSGIEKSMDSILNNTNEKYVSVFKAGNIGNSKKLDILEGSVKTVEKSETNKHLKLTIDYEIQKKVEKILDKEENPSSVVISNVETGELLSICSRPNFNQNDIAKYSNSRNGELENRAIRATYPPGSVFKIVVLYAALENGVIDSNYTYNCQGKAKVGNTDEILKCHKINGHGVETLDQAFANSCNTAFLDIAMKVGKEKILEAVEKLKLSNQVGIGLDEEKNSKVPKDISIRNLAIGQADIEFTPLQINQLTQIVANNGTYKPLYLYDSIINNDKKILKTFKTTKQEELISPYTMTKIKSMMKKVSKEGTAKDLKDLDGGCGVKTGTAQSSLNKKEISHGWITGFYPEESPKYAITVIVEGTENNNKSATPIFKEISKGLK</sequence>